<sequence length="63" mass="6500">MPMTTGSVFAYDPTHSMATKGATRQRAMTTRKGVTTGPLPVSGACDMDGSVPSLITGGRAQEI</sequence>
<reference evidence="3" key="1">
    <citation type="journal article" date="2019" name="Int. J. Syst. Evol. Microbiol.">
        <title>The Global Catalogue of Microorganisms (GCM) 10K type strain sequencing project: providing services to taxonomists for standard genome sequencing and annotation.</title>
        <authorList>
            <consortium name="The Broad Institute Genomics Platform"/>
            <consortium name="The Broad Institute Genome Sequencing Center for Infectious Disease"/>
            <person name="Wu L."/>
            <person name="Ma J."/>
        </authorList>
    </citation>
    <scope>NUCLEOTIDE SEQUENCE [LARGE SCALE GENOMIC DNA]</scope>
    <source>
        <strain evidence="3">JCM 4816</strain>
    </source>
</reference>
<evidence type="ECO:0000313" key="2">
    <source>
        <dbReference type="EMBL" id="GAA3501090.1"/>
    </source>
</evidence>
<protein>
    <recommendedName>
        <fullName evidence="4">ATP-grasp-modified RiPP</fullName>
    </recommendedName>
</protein>
<dbReference type="EMBL" id="BAAAXF010000058">
    <property type="protein sequence ID" value="GAA3501090.1"/>
    <property type="molecule type" value="Genomic_DNA"/>
</dbReference>
<comment type="caution">
    <text evidence="2">The sequence shown here is derived from an EMBL/GenBank/DDBJ whole genome shotgun (WGS) entry which is preliminary data.</text>
</comment>
<keyword evidence="3" id="KW-1185">Reference proteome</keyword>
<accession>A0ABP6U1S9</accession>
<name>A0ABP6U1S9_9ACTN</name>
<feature type="region of interest" description="Disordered" evidence="1">
    <location>
        <begin position="20"/>
        <end position="63"/>
    </location>
</feature>
<proteinExistence type="predicted"/>
<evidence type="ECO:0000313" key="3">
    <source>
        <dbReference type="Proteomes" id="UP001501455"/>
    </source>
</evidence>
<dbReference type="Proteomes" id="UP001501455">
    <property type="component" value="Unassembled WGS sequence"/>
</dbReference>
<gene>
    <name evidence="2" type="ORF">GCM10019016_081970</name>
</gene>
<evidence type="ECO:0000256" key="1">
    <source>
        <dbReference type="SAM" id="MobiDB-lite"/>
    </source>
</evidence>
<evidence type="ECO:0008006" key="4">
    <source>
        <dbReference type="Google" id="ProtNLM"/>
    </source>
</evidence>
<organism evidence="2 3">
    <name type="scientific">Streptomyces prasinosporus</name>
    <dbReference type="NCBI Taxonomy" id="68256"/>
    <lineage>
        <taxon>Bacteria</taxon>
        <taxon>Bacillati</taxon>
        <taxon>Actinomycetota</taxon>
        <taxon>Actinomycetes</taxon>
        <taxon>Kitasatosporales</taxon>
        <taxon>Streptomycetaceae</taxon>
        <taxon>Streptomyces</taxon>
        <taxon>Streptomyces albogriseolus group</taxon>
    </lineage>
</organism>